<comment type="caution">
    <text evidence="1">The sequence shown here is derived from an EMBL/GenBank/DDBJ whole genome shotgun (WGS) entry which is preliminary data.</text>
</comment>
<organism evidence="1 2">
    <name type="scientific">Fusarium kuroshium</name>
    <dbReference type="NCBI Taxonomy" id="2010991"/>
    <lineage>
        <taxon>Eukaryota</taxon>
        <taxon>Fungi</taxon>
        <taxon>Dikarya</taxon>
        <taxon>Ascomycota</taxon>
        <taxon>Pezizomycotina</taxon>
        <taxon>Sordariomycetes</taxon>
        <taxon>Hypocreomycetidae</taxon>
        <taxon>Hypocreales</taxon>
        <taxon>Nectriaceae</taxon>
        <taxon>Fusarium</taxon>
        <taxon>Fusarium solani species complex</taxon>
    </lineage>
</organism>
<protein>
    <submittedName>
        <fullName evidence="1">Uncharacterized protein</fullName>
    </submittedName>
</protein>
<gene>
    <name evidence="1" type="ORF">CDV36_007035</name>
</gene>
<proteinExistence type="predicted"/>
<dbReference type="STRING" id="2010991.A0A3M2S6U7"/>
<dbReference type="Proteomes" id="UP000277212">
    <property type="component" value="Unassembled WGS sequence"/>
</dbReference>
<sequence>MSRFIRRIINRRSAEHLDEVDNTPEDPEERVTIRNMRRIEKPKSMPWKARLSGSDMTKLLKGFQPSEMEQKWVIAASGPDDKGIVDVHLCRSWTSYEIYTVRVRVLPGQDGKPGDAEKHGGEVFEILYETSNEFNNTCQSEIEDMAVGLCRGFLGVELGKGPERPKPPVKHHRR</sequence>
<keyword evidence="2" id="KW-1185">Reference proteome</keyword>
<dbReference type="OrthoDB" id="4521980at2759"/>
<accession>A0A3M2S6U7</accession>
<name>A0A3M2S6U7_9HYPO</name>
<evidence type="ECO:0000313" key="2">
    <source>
        <dbReference type="Proteomes" id="UP000277212"/>
    </source>
</evidence>
<dbReference type="EMBL" id="NKUJ01000111">
    <property type="protein sequence ID" value="RMJ13304.1"/>
    <property type="molecule type" value="Genomic_DNA"/>
</dbReference>
<dbReference type="AlphaFoldDB" id="A0A3M2S6U7"/>
<reference evidence="1 2" key="1">
    <citation type="submission" date="2017-06" db="EMBL/GenBank/DDBJ databases">
        <title>Comparative genomic analysis of Ambrosia Fusariam Clade fungi.</title>
        <authorList>
            <person name="Stajich J.E."/>
            <person name="Carrillo J."/>
            <person name="Kijimoto T."/>
            <person name="Eskalen A."/>
            <person name="O'Donnell K."/>
            <person name="Kasson M."/>
        </authorList>
    </citation>
    <scope>NUCLEOTIDE SEQUENCE [LARGE SCALE GENOMIC DNA]</scope>
    <source>
        <strain evidence="1">UCR3666</strain>
    </source>
</reference>
<evidence type="ECO:0000313" key="1">
    <source>
        <dbReference type="EMBL" id="RMJ13304.1"/>
    </source>
</evidence>